<feature type="domain" description="HTH tetR-type" evidence="5">
    <location>
        <begin position="9"/>
        <end position="69"/>
    </location>
</feature>
<dbReference type="InterPro" id="IPR009057">
    <property type="entry name" value="Homeodomain-like_sf"/>
</dbReference>
<dbReference type="PROSITE" id="PS50977">
    <property type="entry name" value="HTH_TETR_2"/>
    <property type="match status" value="1"/>
</dbReference>
<evidence type="ECO:0000313" key="6">
    <source>
        <dbReference type="EMBL" id="GFG76926.1"/>
    </source>
</evidence>
<evidence type="ECO:0000259" key="5">
    <source>
        <dbReference type="PROSITE" id="PS50977"/>
    </source>
</evidence>
<dbReference type="Gene3D" id="1.10.357.10">
    <property type="entry name" value="Tetracycline Repressor, domain 2"/>
    <property type="match status" value="1"/>
</dbReference>
<dbReference type="InterPro" id="IPR001647">
    <property type="entry name" value="HTH_TetR"/>
</dbReference>
<proteinExistence type="predicted"/>
<evidence type="ECO:0000313" key="7">
    <source>
        <dbReference type="Proteomes" id="UP000465240"/>
    </source>
</evidence>
<dbReference type="PANTHER" id="PTHR30055">
    <property type="entry name" value="HTH-TYPE TRANSCRIPTIONAL REGULATOR RUTR"/>
    <property type="match status" value="1"/>
</dbReference>
<keyword evidence="3" id="KW-0804">Transcription</keyword>
<keyword evidence="7" id="KW-1185">Reference proteome</keyword>
<evidence type="ECO:0000256" key="2">
    <source>
        <dbReference type="ARBA" id="ARBA00023125"/>
    </source>
</evidence>
<evidence type="ECO:0000256" key="3">
    <source>
        <dbReference type="ARBA" id="ARBA00023163"/>
    </source>
</evidence>
<keyword evidence="1" id="KW-0805">Transcription regulation</keyword>
<feature type="DNA-binding region" description="H-T-H motif" evidence="4">
    <location>
        <begin position="32"/>
        <end position="51"/>
    </location>
</feature>
<keyword evidence="2 4" id="KW-0238">DNA-binding</keyword>
<name>A0ABQ1BXP8_9MYCO</name>
<dbReference type="PANTHER" id="PTHR30055:SF234">
    <property type="entry name" value="HTH-TYPE TRANSCRIPTIONAL REGULATOR BETI"/>
    <property type="match status" value="1"/>
</dbReference>
<dbReference type="Pfam" id="PF00440">
    <property type="entry name" value="TetR_N"/>
    <property type="match status" value="1"/>
</dbReference>
<gene>
    <name evidence="6" type="ORF">MPRG_02020</name>
</gene>
<accession>A0ABQ1BXP8</accession>
<dbReference type="SUPFAM" id="SSF46689">
    <property type="entry name" value="Homeodomain-like"/>
    <property type="match status" value="1"/>
</dbReference>
<reference evidence="6 7" key="1">
    <citation type="journal article" date="2019" name="Emerg. Microbes Infect.">
        <title>Comprehensive subspecies identification of 175 nontuberculous mycobacteria species based on 7547 genomic profiles.</title>
        <authorList>
            <person name="Matsumoto Y."/>
            <person name="Kinjo T."/>
            <person name="Motooka D."/>
            <person name="Nabeya D."/>
            <person name="Jung N."/>
            <person name="Uechi K."/>
            <person name="Horii T."/>
            <person name="Iida T."/>
            <person name="Fujita J."/>
            <person name="Nakamura S."/>
        </authorList>
    </citation>
    <scope>NUCLEOTIDE SEQUENCE [LARGE SCALE GENOMIC DNA]</scope>
    <source>
        <strain evidence="6 7">JCM 18565</strain>
    </source>
</reference>
<organism evidence="6 7">
    <name type="scientific">Mycobacterium paragordonae</name>
    <dbReference type="NCBI Taxonomy" id="1389713"/>
    <lineage>
        <taxon>Bacteria</taxon>
        <taxon>Bacillati</taxon>
        <taxon>Actinomycetota</taxon>
        <taxon>Actinomycetes</taxon>
        <taxon>Mycobacteriales</taxon>
        <taxon>Mycobacteriaceae</taxon>
        <taxon>Mycobacterium</taxon>
    </lineage>
</organism>
<protein>
    <submittedName>
        <fullName evidence="6">TetR family transcriptional regulator</fullName>
    </submittedName>
</protein>
<dbReference type="EMBL" id="BLKX01000001">
    <property type="protein sequence ID" value="GFG76926.1"/>
    <property type="molecule type" value="Genomic_DNA"/>
</dbReference>
<comment type="caution">
    <text evidence="6">The sequence shown here is derived from an EMBL/GenBank/DDBJ whole genome shotgun (WGS) entry which is preliminary data.</text>
</comment>
<dbReference type="Proteomes" id="UP000465240">
    <property type="component" value="Unassembled WGS sequence"/>
</dbReference>
<sequence>MPVMPRPRVHDPDTVLDAVESLAVTSGPAAVTIRAISSAVGVSNGALYHTFGSRAGLLARAWLRAGRRFLQAQNALVDAALAAPGPEAGIEAVVAAADAPAAFAEQYPNSCRLLLTMARDEVLGSEPADDIATAISDLETQLIGLMIRLARVVWDRKDAAAVDTITICIVDLPTAILLRRDRLHSSVAREQLRAAVRAVLHIEPPIRQPGREPL</sequence>
<dbReference type="InterPro" id="IPR050109">
    <property type="entry name" value="HTH-type_TetR-like_transc_reg"/>
</dbReference>
<evidence type="ECO:0000256" key="4">
    <source>
        <dbReference type="PROSITE-ProRule" id="PRU00335"/>
    </source>
</evidence>
<evidence type="ECO:0000256" key="1">
    <source>
        <dbReference type="ARBA" id="ARBA00023015"/>
    </source>
</evidence>